<name>A0A7M5TVS0_9CNID</name>
<sequence>MSRKMKRCSKKLLGVLGVALFYYFVGVVKADAEIHRKAMRNVRQIEVENGMHLYCEDNKLLTILQINIAIAPDDVITLQNSTCPIGRNETHVTAQTSFLDCGTTFEETEEEFIFTNVLTVTPKAPENAIILRRHQVPREYELRCSFVKSPRTTLDTGIIHIFEDVCASQANPCNKTTSYCAASQINFECQCRDGFTKQSGGQQCLDYCEAGQNYCDEATTECVPTPGIGPNYRCDCLDSQKVKQAYYRCAGPEASRDEQKSTEGTKVWIFIVVGLILLLIVAISVLVYFKYRRRNYDVPHDV</sequence>
<keyword evidence="3" id="KW-1185">Reference proteome</keyword>
<dbReference type="AlphaFoldDB" id="A0A7M5TVS0"/>
<keyword evidence="1" id="KW-0472">Membrane</keyword>
<keyword evidence="1" id="KW-1133">Transmembrane helix</keyword>
<dbReference type="Proteomes" id="UP000594262">
    <property type="component" value="Unplaced"/>
</dbReference>
<protein>
    <submittedName>
        <fullName evidence="2">Uncharacterized protein</fullName>
    </submittedName>
</protein>
<accession>A0A7M5TVS0</accession>
<organism evidence="2 3">
    <name type="scientific">Clytia hemisphaerica</name>
    <dbReference type="NCBI Taxonomy" id="252671"/>
    <lineage>
        <taxon>Eukaryota</taxon>
        <taxon>Metazoa</taxon>
        <taxon>Cnidaria</taxon>
        <taxon>Hydrozoa</taxon>
        <taxon>Hydroidolina</taxon>
        <taxon>Leptothecata</taxon>
        <taxon>Obeliida</taxon>
        <taxon>Clytiidae</taxon>
        <taxon>Clytia</taxon>
    </lineage>
</organism>
<dbReference type="Gene3D" id="2.10.25.10">
    <property type="entry name" value="Laminin"/>
    <property type="match status" value="1"/>
</dbReference>
<proteinExistence type="predicted"/>
<evidence type="ECO:0000256" key="1">
    <source>
        <dbReference type="SAM" id="Phobius"/>
    </source>
</evidence>
<feature type="transmembrane region" description="Helical" evidence="1">
    <location>
        <begin position="267"/>
        <end position="289"/>
    </location>
</feature>
<dbReference type="Gene3D" id="2.60.40.3210">
    <property type="entry name" value="Zona pellucida, ZP-N domain"/>
    <property type="match status" value="1"/>
</dbReference>
<dbReference type="EnsemblMetazoa" id="CLYHEMT002660.1">
    <property type="protein sequence ID" value="CLYHEMP002660.1"/>
    <property type="gene ID" value="CLYHEMG002660"/>
</dbReference>
<reference evidence="2" key="1">
    <citation type="submission" date="2021-01" db="UniProtKB">
        <authorList>
            <consortium name="EnsemblMetazoa"/>
        </authorList>
    </citation>
    <scope>IDENTIFICATION</scope>
</reference>
<dbReference type="RefSeq" id="XP_066929840.1">
    <property type="nucleotide sequence ID" value="XM_067073739.1"/>
</dbReference>
<evidence type="ECO:0000313" key="2">
    <source>
        <dbReference type="EnsemblMetazoa" id="CLYHEMP002660.1"/>
    </source>
</evidence>
<evidence type="ECO:0000313" key="3">
    <source>
        <dbReference type="Proteomes" id="UP000594262"/>
    </source>
</evidence>
<dbReference type="GeneID" id="136817393"/>
<keyword evidence="1" id="KW-0812">Transmembrane</keyword>